<gene>
    <name evidence="2" type="ORF">UW84_C0010G0007</name>
</gene>
<dbReference type="Proteomes" id="UP000034797">
    <property type="component" value="Unassembled WGS sequence"/>
</dbReference>
<organism evidence="2 3">
    <name type="scientific">Candidatus Collierbacteria bacterium GW2011_GWA2_44_99</name>
    <dbReference type="NCBI Taxonomy" id="1618380"/>
    <lineage>
        <taxon>Bacteria</taxon>
        <taxon>Candidatus Collieribacteriota</taxon>
    </lineage>
</organism>
<keyword evidence="1" id="KW-0812">Transmembrane</keyword>
<reference evidence="2 3" key="1">
    <citation type="journal article" date="2015" name="Nature">
        <title>rRNA introns, odd ribosomes, and small enigmatic genomes across a large radiation of phyla.</title>
        <authorList>
            <person name="Brown C.T."/>
            <person name="Hug L.A."/>
            <person name="Thomas B.C."/>
            <person name="Sharon I."/>
            <person name="Castelle C.J."/>
            <person name="Singh A."/>
            <person name="Wilkins M.J."/>
            <person name="Williams K.H."/>
            <person name="Banfield J.F."/>
        </authorList>
    </citation>
    <scope>NUCLEOTIDE SEQUENCE [LARGE SCALE GENOMIC DNA]</scope>
</reference>
<proteinExistence type="predicted"/>
<dbReference type="AlphaFoldDB" id="A0A0G1NQN6"/>
<name>A0A0G1NQN6_9BACT</name>
<comment type="caution">
    <text evidence="2">The sequence shown here is derived from an EMBL/GenBank/DDBJ whole genome shotgun (WGS) entry which is preliminary data.</text>
</comment>
<evidence type="ECO:0000256" key="1">
    <source>
        <dbReference type="SAM" id="Phobius"/>
    </source>
</evidence>
<feature type="transmembrane region" description="Helical" evidence="1">
    <location>
        <begin position="18"/>
        <end position="37"/>
    </location>
</feature>
<protein>
    <submittedName>
        <fullName evidence="2">Uncharacterized protein</fullName>
    </submittedName>
</protein>
<dbReference type="EMBL" id="LCJW01000010">
    <property type="protein sequence ID" value="KKT86524.1"/>
    <property type="molecule type" value="Genomic_DNA"/>
</dbReference>
<evidence type="ECO:0000313" key="3">
    <source>
        <dbReference type="Proteomes" id="UP000034797"/>
    </source>
</evidence>
<keyword evidence="1" id="KW-0472">Membrane</keyword>
<sequence>MEKLKGLYQTIIHSPKRLFLFGLTVFSIILIIFTATYKQKARVSIPSITPTPTLTSIPTPITSIVTREEPFPTPSLTIRWTAKETDIPPNMEIFTISEPLINPKSADAIAKKLGFSKTEEQDFIDENFRSWSKGDISLSTNFLDNELFFSSGNVSTPQKPKYSEDSYFLAANNYLQNIFGPTFTRSLIKQGVTYHKIQRLETLPASPSEATLVRVSFYQTINGYPLTTTSETGAIVSLFLDKNLGLNSLTVKDAYLDIASLGNFETTPLSELIDKSGSTALRINASPYYDIAIDIATAKNITFNQSSVIPAYFSYNKQLVPVYLLEGTVKTGATTPQLGLYILPATK</sequence>
<evidence type="ECO:0000313" key="2">
    <source>
        <dbReference type="EMBL" id="KKT86524.1"/>
    </source>
</evidence>
<accession>A0A0G1NQN6</accession>
<keyword evidence="1" id="KW-1133">Transmembrane helix</keyword>